<dbReference type="GeneID" id="70228208"/>
<accession>A0A9P9JTA8</accession>
<name>A0A9P9JTA8_FUSRE</name>
<dbReference type="InterPro" id="IPR036770">
    <property type="entry name" value="Ankyrin_rpt-contain_sf"/>
</dbReference>
<dbReference type="Proteomes" id="UP000720189">
    <property type="component" value="Unassembled WGS sequence"/>
</dbReference>
<dbReference type="EMBL" id="JAGMUX010000032">
    <property type="protein sequence ID" value="KAH7210732.1"/>
    <property type="molecule type" value="Genomic_DNA"/>
</dbReference>
<dbReference type="SUPFAM" id="SSF48403">
    <property type="entry name" value="Ankyrin repeat"/>
    <property type="match status" value="1"/>
</dbReference>
<protein>
    <submittedName>
        <fullName evidence="1">Uncharacterized protein</fullName>
    </submittedName>
</protein>
<gene>
    <name evidence="1" type="ORF">BKA55DRAFT_681562</name>
</gene>
<organism evidence="1 2">
    <name type="scientific">Fusarium redolens</name>
    <dbReference type="NCBI Taxonomy" id="48865"/>
    <lineage>
        <taxon>Eukaryota</taxon>
        <taxon>Fungi</taxon>
        <taxon>Dikarya</taxon>
        <taxon>Ascomycota</taxon>
        <taxon>Pezizomycotina</taxon>
        <taxon>Sordariomycetes</taxon>
        <taxon>Hypocreomycetidae</taxon>
        <taxon>Hypocreales</taxon>
        <taxon>Nectriaceae</taxon>
        <taxon>Fusarium</taxon>
        <taxon>Fusarium redolens species complex</taxon>
    </lineage>
</organism>
<dbReference type="AlphaFoldDB" id="A0A9P9JTA8"/>
<dbReference type="Gene3D" id="1.25.40.20">
    <property type="entry name" value="Ankyrin repeat-containing domain"/>
    <property type="match status" value="1"/>
</dbReference>
<dbReference type="OrthoDB" id="1577640at2759"/>
<reference evidence="1" key="1">
    <citation type="journal article" date="2021" name="Nat. Commun.">
        <title>Genetic determinants of endophytism in the Arabidopsis root mycobiome.</title>
        <authorList>
            <person name="Mesny F."/>
            <person name="Miyauchi S."/>
            <person name="Thiergart T."/>
            <person name="Pickel B."/>
            <person name="Atanasova L."/>
            <person name="Karlsson M."/>
            <person name="Huettel B."/>
            <person name="Barry K.W."/>
            <person name="Haridas S."/>
            <person name="Chen C."/>
            <person name="Bauer D."/>
            <person name="Andreopoulos W."/>
            <person name="Pangilinan J."/>
            <person name="LaButti K."/>
            <person name="Riley R."/>
            <person name="Lipzen A."/>
            <person name="Clum A."/>
            <person name="Drula E."/>
            <person name="Henrissat B."/>
            <person name="Kohler A."/>
            <person name="Grigoriev I.V."/>
            <person name="Martin F.M."/>
            <person name="Hacquard S."/>
        </authorList>
    </citation>
    <scope>NUCLEOTIDE SEQUENCE</scope>
    <source>
        <strain evidence="1">MPI-CAGE-AT-0023</strain>
    </source>
</reference>
<sequence>MVDEDKSPAFRVINLLLESRLGARWAMESYPGLLFESLTRKLQVIFRSGKARPTDINSRGYSLLHQLTFAMNSGDFRILTQQQRAHPGLKSLFDFLIAAGTPVSAVGSDGRLAIHVAADDFVLPSSILAQLCVDDAEIPAPRRPELRCSSFGPIDIAKHDSVSGRIAEALFGPLTLAILRNDVKEVEVLIDRSPECIGEVSFYGETPCFVAIEKPEILRLLVKRATPGQLLQPCRIASGMISPLGRAIQISKDICSSRGTANGSVCLCTEAVEVLLEAKCPIRPYYDFAKRNIFGMLVFFNLLIGASRHYASIFWNRDFTDIDDTWTHPSLSKQAFDRFGSDVPQVLHCISPQYAMWLYHHCPNFWTVICENSRVEESSFVLSEIIIINRKYLWKYLVSVPLTIEYTDSRTCQCSPEGYTPFTHGIRCLLKKYSSNTDVLRSFVEDFGQELTMYQYTAILRQAAFANLDMIHTCSTRPKSPDESLDDQIYPMEDDADKAAFINNLIVDFKQFMPEDANVRYCEEKRGDTTIYKTYHQHRALDFWDRILPSMMGNLEQILASTWNPDHEALKDLGITLWVEEEKKEEVFERVYEVRKDDEESRRMPFKELMEKLEMIE</sequence>
<comment type="caution">
    <text evidence="1">The sequence shown here is derived from an EMBL/GenBank/DDBJ whole genome shotgun (WGS) entry which is preliminary data.</text>
</comment>
<keyword evidence="2" id="KW-1185">Reference proteome</keyword>
<evidence type="ECO:0000313" key="2">
    <source>
        <dbReference type="Proteomes" id="UP000720189"/>
    </source>
</evidence>
<proteinExistence type="predicted"/>
<evidence type="ECO:0000313" key="1">
    <source>
        <dbReference type="EMBL" id="KAH7210732.1"/>
    </source>
</evidence>
<dbReference type="RefSeq" id="XP_046041503.1">
    <property type="nucleotide sequence ID" value="XM_046198254.1"/>
</dbReference>